<dbReference type="SMART" id="SM00382">
    <property type="entry name" value="AAA"/>
    <property type="match status" value="4"/>
</dbReference>
<feature type="domain" description="AAA+ ATPase" evidence="8">
    <location>
        <begin position="177"/>
        <end position="326"/>
    </location>
</feature>
<dbReference type="Gene3D" id="1.10.10.10">
    <property type="entry name" value="Winged helix-like DNA-binding domain superfamily/Winged helix DNA-binding domain"/>
    <property type="match status" value="4"/>
</dbReference>
<dbReference type="InterPro" id="IPR038005">
    <property type="entry name" value="RX-like_CC"/>
</dbReference>
<organism evidence="9 10">
    <name type="scientific">Oryza rufipogon</name>
    <name type="common">Brownbeard rice</name>
    <name type="synonym">Asian wild rice</name>
    <dbReference type="NCBI Taxonomy" id="4529"/>
    <lineage>
        <taxon>Eukaryota</taxon>
        <taxon>Viridiplantae</taxon>
        <taxon>Streptophyta</taxon>
        <taxon>Embryophyta</taxon>
        <taxon>Tracheophyta</taxon>
        <taxon>Spermatophyta</taxon>
        <taxon>Magnoliopsida</taxon>
        <taxon>Liliopsida</taxon>
        <taxon>Poales</taxon>
        <taxon>Poaceae</taxon>
        <taxon>BOP clade</taxon>
        <taxon>Oryzoideae</taxon>
        <taxon>Oryzeae</taxon>
        <taxon>Oryzinae</taxon>
        <taxon>Oryza</taxon>
    </lineage>
</organism>
<feature type="domain" description="AAA+ ATPase" evidence="8">
    <location>
        <begin position="1168"/>
        <end position="1321"/>
    </location>
</feature>
<keyword evidence="2" id="KW-0433">Leucine-rich repeat</keyword>
<dbReference type="GO" id="GO:0002758">
    <property type="term" value="P:innate immune response-activating signaling pathway"/>
    <property type="evidence" value="ECO:0007669"/>
    <property type="project" value="UniProtKB-ARBA"/>
</dbReference>
<evidence type="ECO:0000313" key="10">
    <source>
        <dbReference type="Proteomes" id="UP000008022"/>
    </source>
</evidence>
<dbReference type="Gene3D" id="3.40.50.300">
    <property type="entry name" value="P-loop containing nucleotide triphosphate hydrolases"/>
    <property type="match status" value="4"/>
</dbReference>
<comment type="similarity">
    <text evidence="1">Belongs to the disease resistance NB-LRR family.</text>
</comment>
<dbReference type="FunFam" id="1.10.10.10:FF:000322">
    <property type="entry name" value="Probable disease resistance protein At1g63360"/>
    <property type="match status" value="4"/>
</dbReference>
<dbReference type="PANTHER" id="PTHR23155:SF963">
    <property type="entry name" value="OS06G0287000 PROTEIN"/>
    <property type="match status" value="1"/>
</dbReference>
<feature type="region of interest" description="Disordered" evidence="7">
    <location>
        <begin position="3042"/>
        <end position="3065"/>
    </location>
</feature>
<feature type="domain" description="AAA+ ATPase" evidence="8">
    <location>
        <begin position="2228"/>
        <end position="2381"/>
    </location>
</feature>
<dbReference type="InterPro" id="IPR042197">
    <property type="entry name" value="Apaf_helical"/>
</dbReference>
<dbReference type="InterPro" id="IPR002182">
    <property type="entry name" value="NB-ARC"/>
</dbReference>
<feature type="domain" description="AAA+ ATPase" evidence="8">
    <location>
        <begin position="3309"/>
        <end position="3458"/>
    </location>
</feature>
<dbReference type="HOGENOM" id="CLU_000180_0_0_1"/>
<dbReference type="Pfam" id="PF18052">
    <property type="entry name" value="Rx_N"/>
    <property type="match status" value="4"/>
</dbReference>
<evidence type="ECO:0000256" key="7">
    <source>
        <dbReference type="SAM" id="MobiDB-lite"/>
    </source>
</evidence>
<dbReference type="InterPro" id="IPR041118">
    <property type="entry name" value="Rx_N"/>
</dbReference>
<dbReference type="EnsemblPlants" id="ORUFI06G11740.1">
    <property type="protein sequence ID" value="ORUFI06G11740.1"/>
    <property type="gene ID" value="ORUFI06G11740"/>
</dbReference>
<protein>
    <recommendedName>
        <fullName evidence="8">AAA+ ATPase domain-containing protein</fullName>
    </recommendedName>
</protein>
<keyword evidence="3" id="KW-0677">Repeat</keyword>
<dbReference type="PRINTS" id="PR00364">
    <property type="entry name" value="DISEASERSIST"/>
</dbReference>
<keyword evidence="5" id="KW-0611">Plant defense</keyword>
<dbReference type="InterPro" id="IPR036388">
    <property type="entry name" value="WH-like_DNA-bd_sf"/>
</dbReference>
<dbReference type="InterPro" id="IPR055414">
    <property type="entry name" value="LRR_R13L4/SHOC2-like"/>
</dbReference>
<evidence type="ECO:0000256" key="4">
    <source>
        <dbReference type="ARBA" id="ARBA00022741"/>
    </source>
</evidence>
<dbReference type="SUPFAM" id="SSF52540">
    <property type="entry name" value="P-loop containing nucleoside triphosphate hydrolases"/>
    <property type="match status" value="4"/>
</dbReference>
<dbReference type="InterPro" id="IPR032675">
    <property type="entry name" value="LRR_dom_sf"/>
</dbReference>
<dbReference type="GO" id="GO:0009626">
    <property type="term" value="P:plant-type hypersensitive response"/>
    <property type="evidence" value="ECO:0007669"/>
    <property type="project" value="UniProtKB-ARBA"/>
</dbReference>
<dbReference type="eggNOG" id="KOG4658">
    <property type="taxonomic scope" value="Eukaryota"/>
</dbReference>
<sequence>MAAETVVSMAMSVLGSAVGKAASAAADEATLLLGIQKEIWYIKDELKTIQAFLRAAEVWAEQVRDLSYNIEDCLDEFKVHVESQSLAKQLMKLGERHRIAVQIRNLKSRIEEVSNRNTRYSLIKPISSITTEDERDSYLEDARNRSGSNTDESELVGFAKTKDELLKLIDVNTNDGPAKVICVVGMGGLGKTTLARKAYENKEHMKNFSCCAWITVSQSFDRKEILKQMIRQLLGADSLDKLLKEFSEKLLVQVQHLADHLVEGLKEKRYFVVLDDLWTIDAWNWIHDIAFPKINNRGSRIIITTRDAGLAGRCTSESLIYHLEPLHIDDAIHLLLAKTNIRLEDMENDEDLGSIVTKLVKRCGYLPLAILTIGGILATKKIMEWGKFYRELPSELESNPSLEAMRRMVTLSYNHLPSHLKPCFLYLSIFPEDFEIQRGRLVDRWIAEGFVRATDGVNIEDVGNSHFNELINRSLIQPSKVSTDGVVKRCRIHDIMRDIIVSISREENFVLLTREKITVVAEESIRHLAFHGSKCSKICLEWNHLRSVTLFGDRPVGRTPALCSPQFRMLRVLDLEDAKFKFTQNDIRNIGLLRHMKYLNFARASTIYTLPRSIGKLQCLQILNMREANISALTTEVTKLQNLRSLRCSRRSGSGYFSIIDNPKECLMITMCLPMVFLTSINFSDRVKLIPEICMSCSTRWSDTKGVRVPRGIDNLKELQILEVVDINRTSRKAIEELGELIQLRKLSVTTKGATNKKYQIFCAAIEKLSSLQSLRVDAEGFSDTGTLEWLNSIACPPPFLKRLKLNGSLADTPNWFGNLKQLVKMCLSRCGLKDGKTMEILGALPNLMVLRLYRSAYADEKMTFRRGTFPNLRCLDIYLLKQLREIRFEEGTSPTMESIEIYGCRLESGIIGIKHLPRLKIISLEYDGKVAKLDVLQEEVNTHPNHTELQMAEDRSHHDLGDCSVQKLPTSLSPCAVVSLLVLSLKGESNESMAETVLSMARSLVGSAISKAASAAANETSLLLGVEKDIWYIKDELKTMQAFLRAAEVWAEQIRDLSYDIEDSLDEFKVHIESQTLFRQLVKLRERHRIAIRIHNLKSRVEEVSSRNTRYNLVEPISSGTEDDMDSYAEDIRNQSARNVDEAELVGFSDSKKRLLEMIDTNANDGPAKVICVVGMGGLGKTALLRKIFESEEDIRKNFPCIAWITVSQSFHRIELLKDMIRQLLGPSSLDQLLQELQGKVVVQVHHLSEYLIEELKEKRYFVILDDLWILHDWNWINEIAFPKNNKKGSRIVITTRNVDLAEKCATASLVYHLDFLQMNDAITLLLRKTNKNHEDMESNKNMQKMVERIVNKCGRLPLAILTIGAVLATKHVSEWEKFYEQLPSELEINPSLEALRRMVTLGYNHLPSHLKPCFLYLSIFPEDFEIKRNRLVGRWIAEGFVRPKVGMTTKDVGESYFNELINRSMIQRSRVGIAGKIKTCRIHDIIRDITVSISRQENFVLLPMGDGSDLVQENTRHIAFHGSMSCKTGLDWSIIRSLAIFGDRPKSLAHAVCPDQLRMLRVLDLEDVTFLITQKDFDRIALLCHLKYLSIGYSSSIYSLPRSIGKLQGLQTLNMPSTYIAALPSEISKLQCLHTLRCSRKFVYDNFSLNHPMKCITNTICLPKVFTPLVSRDDRAIQIAELHMATKSCWSESFGVKVPKGIGKLRDLQVLEYVDIRRTSSRAIKELGQLSKLRKLGVTTNGSTKEKCKILYAAIEKLSSLQSLHVDAVLFSGIIGTLECLDSISSPPPLLRTLGLNGILEEMPNWIEQLTHLKKFYLLSSKLKEGKTMLILGALPNLMVLYLYWNAYLGEKLVFKTGAFPNLRTLHIYESDQLREMRFEDGSSPLLEKIEIFRCRLESGIIGIIHLPRLKEISLEYKSKVARLGQLEGEVSTHPNRPVLRMDSDRRDHDLGAEAEGSSIEVQTADPVPDAQGSVTVAVEATDPLPEQEGESSQSQRRDRHSSSWLTISSPISVVISEQIGQGFPASAEFARMLLAVLSVNREGRSSRAESMAETVLSMARSLVGSAISKAASAAADETSLLLGVEKDIWYIKDELKTMQAFLRAAEVWAEQIRDLSYDIEDSLDEFKVHIESQSLFRQLVKLRERHRIAIRIHNLKSRVEEVSSRNTRYNLVEPISSGTEDDMDSYAEDIRNQSARNVDEAELVGFSDSKKRLLEMIDTNANDGPAKVICVVGMGGLGKTALSRKIFESEEYIRKNFPCNAWITVSQSFHRIELLKDMIRQLLGLSSLDQLLQELQGKVVVQVHHLSEYLIEELKEKRYFVVLDDLWFLHDWNWINDIAFPKNNKMGSRIVITTRSVDLAEKCATASLVYHLDFLQMNDAITLLLRKTNKKHEDMESNKNMQNMVERIVNKCGRLPLAILTIGAVLATKHVSEWEKFYEQLPSELEINPSLEALRRMVTLGYNHLPSHLKPCFLYLSIFPEDFEIRRNRLVGRWIAEGFVRPQVGMTTKDVGESYFNELISRSMIQRSRVGISGKIQSCRVHDIIRDITVSISRQENFVLLPMGDGSDLVQENTRHIAFHGSMSCKTGLDWSIIRSLAIFGGRPKSLAHAVCPDQLRMLRVLDLEDVTFLITQKDFDRIALLCHLKYLSIGYSSSIYSLPRSIGKLQGLQTLNMPSTYIAALPSEISKLQCLHTLRCIRQFHYDNFSLNHPMKCITNTICLPIVFTPLVSRDYRAIQIAELHMATKSCWSESFGVKVPKGIGKLRDLQVLEYVDIRRTSSRAIKELGQLSKLRKLGVITKGSTKEKCKILYAAIEKLSSLQYLYVNAALLSDIETLECLDSISSPPPLLRTLRLNGSLEEMPNWIEQLTHLKKFDLRRSKLKEGKTMLILGALPNLMVLYLYRNAYLGEKLVFKTGAFPNLRTLCIYELDQLREIRFEDGSSPLLEKIEIGKCRLESGIIGIIHLPKLKEIPITYGSKVAGLGQLEGEVNTHPNRPVLLMYSDRRYHDLGAEAEGSSIEVQTADPVPDAEGSVTVAVEATDPLPEQEGESSQSQRRDRHSSSWLTISSPISVVISEQIGQGFPASACGHVDDQMDYIRRITLLPNLYALLTNGVQVLNQARKKEDQMADTVLSIAKSLVGSAVSKVASVAADKMILLLGVQKEIWFIKDELQTIQAFLLAAEASKKSILLKQLRDLSYDIEDCLDEFTVHVGSQTLSRQLMKLKDRHRIAVQIRNLRTRIEEVSSRNTRYNLIENDLTSTTDERNFIMEDIRNESANNIEEAELVGFSGPKRELLDLIDVHAKDGPTKVICVVGMGGLGKTTIARKIYESKEDIAKNFSRYAWITVSQLFVRVELLKDLITKLFGEEVLKNRLRELEGKIPQVDDLASYLRTELNERRYFVVLDDVWSTDSWKWINNIAFPRNNNKGSRVIVTTRDYGLAKECTSELLIYQLKPLEINYAEELLLRKAKKTTKDMESDKKLNDIITKIVKKCGYLPLAILTIGGVLATKEIPSELESNPNLEAMRRIVTLSYNYLPSHLKQCFLYLSIFPEDFEINRNRLVNRWMAEGFIKARANMTIEDVGKCYFKELINRSMIQPSRAGLRMLRVLDLTDAQFSITQNDVDNIILDLGQTYISTLPTQITKLRSLRSLRCMKEYFSSSLTTYLTNTLCLPMIFTPFVSTSDRSETIAKLHMATKGFRSKSNGVKVPKGICKLRDLQILEVVDIRRTSSGAIKELGQLRKLRKLYVVTKGSTKEKCEILYTAIQKLCFLQSLHVNAVGFSGIGTLQCIDSISSPPPLLRTLRLNGSLEEMPNWIEQLTHLMKFNLWRSKIKEGKTMLVLGALPNLMVLYLQSNAYHGEKLVFKTGAFPNLRTFSIYNLEQLREIRFEDGSSILLGKIEIFRCRLESGIIGIIHLPRLKEISLGYGSKVARLGQLEGGVRTHPNHPVLRMREDRSDHNLLVTPKDPLLKWKQQILIVF</sequence>
<dbReference type="InterPro" id="IPR044974">
    <property type="entry name" value="Disease_R_plants"/>
</dbReference>
<dbReference type="FunFam" id="3.40.50.300:FF:001091">
    <property type="entry name" value="Probable disease resistance protein At1g61300"/>
    <property type="match status" value="1"/>
</dbReference>
<keyword evidence="4" id="KW-0547">Nucleotide-binding</keyword>
<dbReference type="Gramene" id="ORUFI06G11740.1">
    <property type="protein sequence ID" value="ORUFI06G11740.1"/>
    <property type="gene ID" value="ORUFI06G11740"/>
</dbReference>
<dbReference type="InterPro" id="IPR027417">
    <property type="entry name" value="P-loop_NTPase"/>
</dbReference>
<evidence type="ECO:0000256" key="5">
    <source>
        <dbReference type="ARBA" id="ARBA00022821"/>
    </source>
</evidence>
<feature type="region of interest" description="Disordered" evidence="7">
    <location>
        <begin position="1983"/>
        <end position="2006"/>
    </location>
</feature>
<dbReference type="STRING" id="4529.A0A0E0PWH5"/>
<dbReference type="GO" id="GO:0042742">
    <property type="term" value="P:defense response to bacterium"/>
    <property type="evidence" value="ECO:0007669"/>
    <property type="project" value="UniProtKB-ARBA"/>
</dbReference>
<dbReference type="Pfam" id="PF23559">
    <property type="entry name" value="WHD_DRP"/>
    <property type="match status" value="4"/>
</dbReference>
<dbReference type="Gene3D" id="1.20.5.4130">
    <property type="match status" value="4"/>
</dbReference>
<dbReference type="SUPFAM" id="SSF52047">
    <property type="entry name" value="RNI-like"/>
    <property type="match status" value="1"/>
</dbReference>
<keyword evidence="6" id="KW-0175">Coiled coil</keyword>
<dbReference type="Pfam" id="PF23598">
    <property type="entry name" value="LRR_14"/>
    <property type="match status" value="7"/>
</dbReference>
<feature type="region of interest" description="Disordered" evidence="7">
    <location>
        <begin position="134"/>
        <end position="153"/>
    </location>
</feature>
<evidence type="ECO:0000256" key="2">
    <source>
        <dbReference type="ARBA" id="ARBA00022614"/>
    </source>
</evidence>
<evidence type="ECO:0000256" key="1">
    <source>
        <dbReference type="ARBA" id="ARBA00008894"/>
    </source>
</evidence>
<dbReference type="Proteomes" id="UP000008022">
    <property type="component" value="Unassembled WGS sequence"/>
</dbReference>
<keyword evidence="10" id="KW-1185">Reference proteome</keyword>
<dbReference type="InterPro" id="IPR003593">
    <property type="entry name" value="AAA+_ATPase"/>
</dbReference>
<dbReference type="SUPFAM" id="SSF52058">
    <property type="entry name" value="L domain-like"/>
    <property type="match status" value="3"/>
</dbReference>
<reference evidence="10" key="1">
    <citation type="submission" date="2013-06" db="EMBL/GenBank/DDBJ databases">
        <authorList>
            <person name="Zhao Q."/>
        </authorList>
    </citation>
    <scope>NUCLEOTIDE SEQUENCE</scope>
    <source>
        <strain evidence="10">cv. W1943</strain>
    </source>
</reference>
<dbReference type="Gene3D" id="1.10.8.430">
    <property type="entry name" value="Helical domain of apoptotic protease-activating factors"/>
    <property type="match status" value="4"/>
</dbReference>
<dbReference type="Pfam" id="PF00931">
    <property type="entry name" value="NB-ARC"/>
    <property type="match status" value="4"/>
</dbReference>
<dbReference type="Gene3D" id="3.80.10.10">
    <property type="entry name" value="Ribonuclease Inhibitor"/>
    <property type="match status" value="5"/>
</dbReference>
<dbReference type="CDD" id="cd14798">
    <property type="entry name" value="RX-CC_like"/>
    <property type="match status" value="4"/>
</dbReference>
<dbReference type="PANTHER" id="PTHR23155">
    <property type="entry name" value="DISEASE RESISTANCE PROTEIN RP"/>
    <property type="match status" value="1"/>
</dbReference>
<proteinExistence type="inferred from homology"/>
<evidence type="ECO:0000256" key="6">
    <source>
        <dbReference type="ARBA" id="ARBA00023054"/>
    </source>
</evidence>
<evidence type="ECO:0000313" key="9">
    <source>
        <dbReference type="EnsemblPlants" id="ORUFI06G11740.1"/>
    </source>
</evidence>
<evidence type="ECO:0000259" key="8">
    <source>
        <dbReference type="SMART" id="SM00382"/>
    </source>
</evidence>
<dbReference type="GO" id="GO:0043531">
    <property type="term" value="F:ADP binding"/>
    <property type="evidence" value="ECO:0007669"/>
    <property type="project" value="InterPro"/>
</dbReference>
<dbReference type="InterPro" id="IPR058922">
    <property type="entry name" value="WHD_DRP"/>
</dbReference>
<accession>A0A0E0PWH5</accession>
<reference evidence="9" key="2">
    <citation type="submission" date="2015-06" db="UniProtKB">
        <authorList>
            <consortium name="EnsemblPlants"/>
        </authorList>
    </citation>
    <scope>IDENTIFICATION</scope>
</reference>
<dbReference type="OMA" id="ETICANR"/>
<name>A0A0E0PWH5_ORYRU</name>
<evidence type="ECO:0000256" key="3">
    <source>
        <dbReference type="ARBA" id="ARBA00022737"/>
    </source>
</evidence>